<evidence type="ECO:0000313" key="1">
    <source>
        <dbReference type="EMBL" id="TJZ49900.1"/>
    </source>
</evidence>
<name>A0A4U0N837_9SPHI</name>
<reference evidence="1 2" key="1">
    <citation type="submission" date="2019-04" db="EMBL/GenBank/DDBJ databases">
        <title>Sphingobacterium olei sp. nov., isolated from oil-contaminated soil.</title>
        <authorList>
            <person name="Liu B."/>
        </authorList>
    </citation>
    <scope>NUCLEOTIDE SEQUENCE [LARGE SCALE GENOMIC DNA]</scope>
    <source>
        <strain evidence="1 2">HAL-9</strain>
    </source>
</reference>
<proteinExistence type="predicted"/>
<dbReference type="AlphaFoldDB" id="A0A4U0N837"/>
<evidence type="ECO:0000313" key="2">
    <source>
        <dbReference type="Proteomes" id="UP000306808"/>
    </source>
</evidence>
<dbReference type="EMBL" id="SUME01000015">
    <property type="protein sequence ID" value="TJZ49900.1"/>
    <property type="molecule type" value="Genomic_DNA"/>
</dbReference>
<organism evidence="1 2">
    <name type="scientific">Sphingobacterium olei</name>
    <dbReference type="NCBI Taxonomy" id="2571155"/>
    <lineage>
        <taxon>Bacteria</taxon>
        <taxon>Pseudomonadati</taxon>
        <taxon>Bacteroidota</taxon>
        <taxon>Sphingobacteriia</taxon>
        <taxon>Sphingobacteriales</taxon>
        <taxon>Sphingobacteriaceae</taxon>
        <taxon>Sphingobacterium</taxon>
    </lineage>
</organism>
<evidence type="ECO:0008006" key="3">
    <source>
        <dbReference type="Google" id="ProtNLM"/>
    </source>
</evidence>
<comment type="caution">
    <text evidence="1">The sequence shown here is derived from an EMBL/GenBank/DDBJ whole genome shotgun (WGS) entry which is preliminary data.</text>
</comment>
<gene>
    <name evidence="1" type="ORF">FAZ15_22015</name>
</gene>
<sequence length="154" mass="17659">MVIENQSITLIDEKYLSQSEVLKLSNCIIKCIDLIGCFELNTEMIIDNCIIEELNIHSCWFVKGLKMRRCIVNSYIDYQMGGHNDAPLVFDQNIFIDFFNFFDCEFNAPIVFTNNIVMKGANLLGNIGEGFENRFNNGWEANNNLGDINLNEVI</sequence>
<dbReference type="OrthoDB" id="1097343at2"/>
<dbReference type="Proteomes" id="UP000306808">
    <property type="component" value="Unassembled WGS sequence"/>
</dbReference>
<accession>A0A4U0N837</accession>
<protein>
    <recommendedName>
        <fullName evidence="3">Pentapeptide repeat-containing protein</fullName>
    </recommendedName>
</protein>
<keyword evidence="2" id="KW-1185">Reference proteome</keyword>
<dbReference type="RefSeq" id="WP_136903531.1">
    <property type="nucleotide sequence ID" value="NZ_SUME01000015.1"/>
</dbReference>